<evidence type="ECO:0000313" key="5">
    <source>
        <dbReference type="Proteomes" id="UP001162734"/>
    </source>
</evidence>
<dbReference type="Pfam" id="PF01706">
    <property type="entry name" value="FliG_C"/>
    <property type="match status" value="1"/>
</dbReference>
<keyword evidence="5" id="KW-1185">Reference proteome</keyword>
<dbReference type="InterPro" id="IPR000090">
    <property type="entry name" value="Flg_Motor_Flig"/>
</dbReference>
<sequence>MYAARVQLQKQLSNWMEERLQPMAVPHEVYAAVQVELRGEVRQIVQKDGEPDGEMKIGSHKAMTLPGLGTIDKPLTGVAAPDISVKLPGRKSVDVRRQLETQVERIGVTLFVDKDMPAGQREKLKEVATELAGLDASRGDALTISELPPKAAASRPAQGGGSSLPGSLLLICGTVVLATIILSFGLVAGRAAQAGQNRITMEDKRGADEPSPADAAAGEEPGAVSLAQAAVLDEDGTRAFAFLRGARAEEIAELVGALEPDVAAAVLDQVGLDQEAVSRLFQRLPAERQVQLALALGRARVIPRTALQEMEIRVQAELERVRSRVALGGDLRLADLLAQAPEEAQRDLLDALGRSAPDLARAVRQHMILFEDLARLEDAVVRRVVTAVAPATVATALVGAPEPVRDAVMRSVSKRFAAILEAEAQAVEGKPATDVQAARKAVESAIRKLQAAGEIRPRAAA</sequence>
<evidence type="ECO:0000313" key="4">
    <source>
        <dbReference type="EMBL" id="BDG08073.1"/>
    </source>
</evidence>
<gene>
    <name evidence="4" type="ORF">AMPC_11860</name>
</gene>
<dbReference type="InterPro" id="IPR011002">
    <property type="entry name" value="FliG_a-hlx"/>
</dbReference>
<evidence type="ECO:0000256" key="1">
    <source>
        <dbReference type="SAM" id="MobiDB-lite"/>
    </source>
</evidence>
<protein>
    <recommendedName>
        <fullName evidence="3">Flagellar motor switch protein FliG C-terminal domain-containing protein</fullName>
    </recommendedName>
</protein>
<dbReference type="InterPro" id="IPR023087">
    <property type="entry name" value="Flg_Motor_Flig_C"/>
</dbReference>
<feature type="compositionally biased region" description="Low complexity" evidence="1">
    <location>
        <begin position="209"/>
        <end position="220"/>
    </location>
</feature>
<dbReference type="PANTHER" id="PTHR30534">
    <property type="entry name" value="FLAGELLAR MOTOR SWITCH PROTEIN FLIG"/>
    <property type="match status" value="1"/>
</dbReference>
<feature type="transmembrane region" description="Helical" evidence="2">
    <location>
        <begin position="168"/>
        <end position="188"/>
    </location>
</feature>
<evidence type="ECO:0000256" key="2">
    <source>
        <dbReference type="SAM" id="Phobius"/>
    </source>
</evidence>
<dbReference type="Proteomes" id="UP001162734">
    <property type="component" value="Chromosome"/>
</dbReference>
<organism evidence="4 5">
    <name type="scientific">Anaeromyxobacter paludicola</name>
    <dbReference type="NCBI Taxonomy" id="2918171"/>
    <lineage>
        <taxon>Bacteria</taxon>
        <taxon>Pseudomonadati</taxon>
        <taxon>Myxococcota</taxon>
        <taxon>Myxococcia</taxon>
        <taxon>Myxococcales</taxon>
        <taxon>Cystobacterineae</taxon>
        <taxon>Anaeromyxobacteraceae</taxon>
        <taxon>Anaeromyxobacter</taxon>
    </lineage>
</organism>
<proteinExistence type="predicted"/>
<feature type="region of interest" description="Disordered" evidence="1">
    <location>
        <begin position="201"/>
        <end position="220"/>
    </location>
</feature>
<dbReference type="EMBL" id="AP025592">
    <property type="protein sequence ID" value="BDG08073.1"/>
    <property type="molecule type" value="Genomic_DNA"/>
</dbReference>
<name>A0ABN6N7D8_9BACT</name>
<accession>A0ABN6N7D8</accession>
<keyword evidence="2" id="KW-1133">Transmembrane helix</keyword>
<dbReference type="Gene3D" id="1.10.220.30">
    <property type="match status" value="2"/>
</dbReference>
<evidence type="ECO:0000259" key="3">
    <source>
        <dbReference type="Pfam" id="PF01706"/>
    </source>
</evidence>
<feature type="domain" description="Flagellar motor switch protein FliG C-terminal" evidence="3">
    <location>
        <begin position="351"/>
        <end position="455"/>
    </location>
</feature>
<keyword evidence="2" id="KW-0812">Transmembrane</keyword>
<dbReference type="SUPFAM" id="SSF48029">
    <property type="entry name" value="FliG"/>
    <property type="match status" value="1"/>
</dbReference>
<keyword evidence="2" id="KW-0472">Membrane</keyword>
<reference evidence="5" key="1">
    <citation type="journal article" date="2022" name="Int. J. Syst. Evol. Microbiol.">
        <title>Anaeromyxobacter oryzae sp. nov., Anaeromyxobacter diazotrophicus sp. nov. and Anaeromyxobacter paludicola sp. nov., isolated from paddy soils.</title>
        <authorList>
            <person name="Itoh H."/>
            <person name="Xu Z."/>
            <person name="Mise K."/>
            <person name="Masuda Y."/>
            <person name="Ushijima N."/>
            <person name="Hayakawa C."/>
            <person name="Shiratori Y."/>
            <person name="Senoo K."/>
        </authorList>
    </citation>
    <scope>NUCLEOTIDE SEQUENCE [LARGE SCALE GENOMIC DNA]</scope>
    <source>
        <strain evidence="5">Red630</strain>
    </source>
</reference>
<dbReference type="PANTHER" id="PTHR30534:SF0">
    <property type="entry name" value="FLAGELLAR MOTOR SWITCH PROTEIN FLIG"/>
    <property type="match status" value="1"/>
</dbReference>